<dbReference type="EMBL" id="BJTZ01000054">
    <property type="protein sequence ID" value="GEK16007.1"/>
    <property type="molecule type" value="Genomic_DNA"/>
</dbReference>
<accession>A0A510UMZ0</accession>
<proteinExistence type="predicted"/>
<sequence>MVGQGNLTITDIENSHDTTALNRDTEHTEKDLFTVERKQGDFDVTVDHRLLTEDGRKAIKEDIKRTELAGKSLADVATKDSVTLADTFEHMDVVQKELDVQLLAAQDKGESALNINNLDSATAKQKQDVINDYANAYSEVFGISIESALVIAVNKSIGGAHYMGDKGSNIVLNDTSMKNAQDYMNILAHEVTHGLESQGIIGDKGKQSENYAELVGSYAEGNYEFALENSGLGKVNKGNTNSYIGNNSVLVTGNSDGFSKKETELKSGEIDYMSIPHIGNIVASGLKEEALKDYNNVDGIINDNAKSKEAVVNYFSIALGGVSCVGGNVAGCAGASIATSDLGEVLTNGLEPNNVANDPIQKAMMDLVPDYIDYDSKKVVTDLLFGGYGVKDIHKIPQAKTKINAIVSSLNKASELGSAEVYLETMYENINEIWSEEDTSE</sequence>
<evidence type="ECO:0000313" key="2">
    <source>
        <dbReference type="Proteomes" id="UP000321787"/>
    </source>
</evidence>
<name>A0A510UMZ0_ALIFS</name>
<comment type="caution">
    <text evidence="1">The sequence shown here is derived from an EMBL/GenBank/DDBJ whole genome shotgun (WGS) entry which is preliminary data.</text>
</comment>
<dbReference type="Proteomes" id="UP000321787">
    <property type="component" value="Unassembled WGS sequence"/>
</dbReference>
<organism evidence="1 2">
    <name type="scientific">Aliivibrio fischeri</name>
    <name type="common">Vibrio fischeri</name>
    <dbReference type="NCBI Taxonomy" id="668"/>
    <lineage>
        <taxon>Bacteria</taxon>
        <taxon>Pseudomonadati</taxon>
        <taxon>Pseudomonadota</taxon>
        <taxon>Gammaproteobacteria</taxon>
        <taxon>Vibrionales</taxon>
        <taxon>Vibrionaceae</taxon>
        <taxon>Aliivibrio</taxon>
    </lineage>
</organism>
<dbReference type="RefSeq" id="WP_236797414.1">
    <property type="nucleotide sequence ID" value="NZ_BJTZ01000054.1"/>
</dbReference>
<gene>
    <name evidence="1" type="ORF">AFI02nite_40430</name>
</gene>
<evidence type="ECO:0000313" key="1">
    <source>
        <dbReference type="EMBL" id="GEK16007.1"/>
    </source>
</evidence>
<protein>
    <submittedName>
        <fullName evidence="1">Uncharacterized protein</fullName>
    </submittedName>
</protein>
<dbReference type="AlphaFoldDB" id="A0A510UMZ0"/>
<reference evidence="1 2" key="1">
    <citation type="submission" date="2019-07" db="EMBL/GenBank/DDBJ databases">
        <title>Whole genome shotgun sequence of Aliivibrio fischeri NBRC 101058.</title>
        <authorList>
            <person name="Hosoyama A."/>
            <person name="Uohara A."/>
            <person name="Ohji S."/>
            <person name="Ichikawa N."/>
        </authorList>
    </citation>
    <scope>NUCLEOTIDE SEQUENCE [LARGE SCALE GENOMIC DNA]</scope>
    <source>
        <strain evidence="1 2">NBRC 101058</strain>
    </source>
</reference>